<dbReference type="AlphaFoldDB" id="A0A0M1N097"/>
<reference evidence="2" key="1">
    <citation type="submission" date="2015-05" db="EMBL/GenBank/DDBJ databases">
        <title>Draft genome sequence of 'Candidatus Phytoplasma Pruni' strain CX, a plant pathogenic bacterium.</title>
        <authorList>
            <person name="Lee I.-M."/>
            <person name="Bottner-Parker K.D."/>
            <person name="Shao J."/>
            <person name="Gundersen-Rindal D.E."/>
            <person name="Zhao Y."/>
            <person name="Davis R.E."/>
        </authorList>
    </citation>
    <scope>NUCLEOTIDE SEQUENCE [LARGE SCALE GENOMIC DNA]</scope>
    <source>
        <strain evidence="2">CX</strain>
    </source>
</reference>
<sequence>MKKIKKIIKKTVFELVKQFNQKLNLTTILKTIKMKRSTYYWLKIQNKLKLKKKLKITTKTHCIFM</sequence>
<dbReference type="PATRIC" id="fig|479893.3.peg.249"/>
<comment type="caution">
    <text evidence="1">The sequence shown here is derived from an EMBL/GenBank/DDBJ whole genome shotgun (WGS) entry which is preliminary data.</text>
</comment>
<dbReference type="Proteomes" id="UP000037386">
    <property type="component" value="Unassembled WGS sequence"/>
</dbReference>
<proteinExistence type="predicted"/>
<gene>
    <name evidence="1" type="primary">tra5</name>
    <name evidence="1" type="ORF">CPX_001464</name>
</gene>
<name>A0A0M1N097_9MOLU</name>
<evidence type="ECO:0000313" key="2">
    <source>
        <dbReference type="Proteomes" id="UP000037386"/>
    </source>
</evidence>
<organism evidence="1 2">
    <name type="scientific">Candidatus Phytoplasma pruni</name>
    <dbReference type="NCBI Taxonomy" id="479893"/>
    <lineage>
        <taxon>Bacteria</taxon>
        <taxon>Bacillati</taxon>
        <taxon>Mycoplasmatota</taxon>
        <taxon>Mollicutes</taxon>
        <taxon>Acholeplasmatales</taxon>
        <taxon>Acholeplasmataceae</taxon>
        <taxon>Candidatus Phytoplasma</taxon>
        <taxon>16SrIII (X-disease group)</taxon>
    </lineage>
</organism>
<evidence type="ECO:0000313" key="1">
    <source>
        <dbReference type="EMBL" id="KOR75587.1"/>
    </source>
</evidence>
<dbReference type="EMBL" id="LHCF01000004">
    <property type="protein sequence ID" value="KOR75587.1"/>
    <property type="molecule type" value="Genomic_DNA"/>
</dbReference>
<protein>
    <submittedName>
        <fullName evidence="1">Tra5 transposase</fullName>
    </submittedName>
</protein>
<dbReference type="STRING" id="479893.CPX_001464"/>
<accession>A0A0M1N097</accession>